<dbReference type="RefSeq" id="WP_254872219.1">
    <property type="nucleotide sequence ID" value="NZ_CP104697.1"/>
</dbReference>
<evidence type="ECO:0000313" key="2">
    <source>
        <dbReference type="Proteomes" id="UP001064390"/>
    </source>
</evidence>
<dbReference type="EMBL" id="CP104697">
    <property type="protein sequence ID" value="UXI82841.1"/>
    <property type="molecule type" value="Genomic_DNA"/>
</dbReference>
<accession>A0ABY6C4H7</accession>
<keyword evidence="2" id="KW-1185">Reference proteome</keyword>
<evidence type="ECO:0000313" key="1">
    <source>
        <dbReference type="EMBL" id="UXI82841.1"/>
    </source>
</evidence>
<proteinExistence type="predicted"/>
<dbReference type="Proteomes" id="UP001064390">
    <property type="component" value="Chromosome"/>
</dbReference>
<sequence>MTHSVADHAWLPDHQLHVAATLAHVDATLERINLLVHQYTAQGPLALQETAVGNQVNLAVTGISPVPEALPRLVADALTQLRAVLEHTVYAEVEHRLARPLSAQESRALEMPAAVARDGFDEWLTHRWRRHLPPLHSGAAISQRLRALQPFQRRDPNEHPLKILVEYTNLAKHRMPTVAAARLGAVYAAAPHPGLTVSQPLKMRPQAGDGQPLNIGDVIASIPRGARVELSIVSTVSLQRPHTQMWNIAVNELADLEDWVRTTAIPTLITGSRDVAPLPPQMDIFSGQNDLRSALQSAGAQSAAERGRQRLQAATALANMLDPIAGIGMSEAISTWVVSLDMPALQQRIDRLSHARSSTRNLRRVVDEILNEVRAAESGRG</sequence>
<gene>
    <name evidence="1" type="ORF">N6Q81_34700</name>
</gene>
<protein>
    <submittedName>
        <fullName evidence="1">Uncharacterized protein</fullName>
    </submittedName>
</protein>
<name>A0ABY6C4H7_9ACTN</name>
<reference evidence="1" key="1">
    <citation type="submission" date="2022-09" db="EMBL/GenBank/DDBJ databases">
        <title>Streptomyces vinaceusdrappus strain AC-40.</title>
        <authorList>
            <person name="Sedeek A.M."/>
            <person name="Salah I."/>
            <person name="Kamel H.L."/>
            <person name="Soltan M.A."/>
            <person name="Elsayed T.R."/>
        </authorList>
    </citation>
    <scope>NUCLEOTIDE SEQUENCE</scope>
    <source>
        <strain evidence="1">AC-40</strain>
    </source>
</reference>
<organism evidence="1 2">
    <name type="scientific">Streptomyces vinaceusdrappus</name>
    <dbReference type="NCBI Taxonomy" id="67376"/>
    <lineage>
        <taxon>Bacteria</taxon>
        <taxon>Bacillati</taxon>
        <taxon>Actinomycetota</taxon>
        <taxon>Actinomycetes</taxon>
        <taxon>Kitasatosporales</taxon>
        <taxon>Streptomycetaceae</taxon>
        <taxon>Streptomyces</taxon>
        <taxon>Streptomyces rochei group</taxon>
    </lineage>
</organism>